<dbReference type="SUPFAM" id="SSF47459">
    <property type="entry name" value="HLH, helix-loop-helix DNA-binding domain"/>
    <property type="match status" value="1"/>
</dbReference>
<organism evidence="4 5">
    <name type="scientific">Phialocephala subalpina</name>
    <dbReference type="NCBI Taxonomy" id="576137"/>
    <lineage>
        <taxon>Eukaryota</taxon>
        <taxon>Fungi</taxon>
        <taxon>Dikarya</taxon>
        <taxon>Ascomycota</taxon>
        <taxon>Pezizomycotina</taxon>
        <taxon>Leotiomycetes</taxon>
        <taxon>Helotiales</taxon>
        <taxon>Mollisiaceae</taxon>
        <taxon>Phialocephala</taxon>
        <taxon>Phialocephala fortinii species complex</taxon>
    </lineage>
</organism>
<evidence type="ECO:0000313" key="5">
    <source>
        <dbReference type="Proteomes" id="UP000184330"/>
    </source>
</evidence>
<feature type="domain" description="BHLH" evidence="3">
    <location>
        <begin position="207"/>
        <end position="266"/>
    </location>
</feature>
<feature type="compositionally biased region" description="Polar residues" evidence="2">
    <location>
        <begin position="1"/>
        <end position="18"/>
    </location>
</feature>
<gene>
    <name evidence="4" type="ORF">PAC_17285</name>
</gene>
<proteinExistence type="predicted"/>
<evidence type="ECO:0000313" key="4">
    <source>
        <dbReference type="EMBL" id="CZR67386.1"/>
    </source>
</evidence>
<dbReference type="STRING" id="576137.A0A1L7XQQ9"/>
<dbReference type="EMBL" id="FJOG01000043">
    <property type="protein sequence ID" value="CZR67386.1"/>
    <property type="molecule type" value="Genomic_DNA"/>
</dbReference>
<dbReference type="Proteomes" id="UP000184330">
    <property type="component" value="Unassembled WGS sequence"/>
</dbReference>
<dbReference type="AlphaFoldDB" id="A0A1L7XQQ9"/>
<protein>
    <recommendedName>
        <fullName evidence="3">BHLH domain-containing protein</fullName>
    </recommendedName>
</protein>
<name>A0A1L7XQQ9_9HELO</name>
<evidence type="ECO:0000259" key="3">
    <source>
        <dbReference type="PROSITE" id="PS50888"/>
    </source>
</evidence>
<feature type="compositionally biased region" description="Low complexity" evidence="2">
    <location>
        <begin position="174"/>
        <end position="190"/>
    </location>
</feature>
<dbReference type="GO" id="GO:0046983">
    <property type="term" value="F:protein dimerization activity"/>
    <property type="evidence" value="ECO:0007669"/>
    <property type="project" value="InterPro"/>
</dbReference>
<reference evidence="4 5" key="1">
    <citation type="submission" date="2016-03" db="EMBL/GenBank/DDBJ databases">
        <authorList>
            <person name="Ploux O."/>
        </authorList>
    </citation>
    <scope>NUCLEOTIDE SEQUENCE [LARGE SCALE GENOMIC DNA]</scope>
    <source>
        <strain evidence="4 5">UAMH 11012</strain>
    </source>
</reference>
<keyword evidence="5" id="KW-1185">Reference proteome</keyword>
<feature type="region of interest" description="Disordered" evidence="2">
    <location>
        <begin position="171"/>
        <end position="217"/>
    </location>
</feature>
<evidence type="ECO:0000256" key="1">
    <source>
        <dbReference type="SAM" id="Coils"/>
    </source>
</evidence>
<feature type="coiled-coil region" evidence="1">
    <location>
        <begin position="256"/>
        <end position="290"/>
    </location>
</feature>
<dbReference type="SMART" id="SM00353">
    <property type="entry name" value="HLH"/>
    <property type="match status" value="1"/>
</dbReference>
<dbReference type="Gene3D" id="4.10.280.10">
    <property type="entry name" value="Helix-loop-helix DNA-binding domain"/>
    <property type="match status" value="1"/>
</dbReference>
<dbReference type="PROSITE" id="PS50888">
    <property type="entry name" value="BHLH"/>
    <property type="match status" value="1"/>
</dbReference>
<feature type="region of interest" description="Disordered" evidence="2">
    <location>
        <begin position="1"/>
        <end position="20"/>
    </location>
</feature>
<accession>A0A1L7XQQ9</accession>
<dbReference type="Pfam" id="PF00010">
    <property type="entry name" value="HLH"/>
    <property type="match status" value="1"/>
</dbReference>
<dbReference type="InterPro" id="IPR036638">
    <property type="entry name" value="HLH_DNA-bd_sf"/>
</dbReference>
<dbReference type="InterPro" id="IPR011598">
    <property type="entry name" value="bHLH_dom"/>
</dbReference>
<sequence length="295" mass="32664">MNNQDNYLFGSSDTNPSQRAEDELDLRWQYLLDPVAPNWPEPVYSGQPFGATKSTFSSDIELSLWDRDLWEQWDLSYLNASPAPGSESILKSVPPDSALATISQRQLLSPISQISTKGVSHGVMSLSKDDYFRANAKCSSVGTARSYAASRSTSADLFTLTTIVPNIGLSAAGPSSKPTSPQTQSASTKPKPMSRATARPKARSQSRSHKVHNNVERQYRARLNNEYTTLLNALPKDITSSPSVDLDQKLNKIEILDLAKKHIATLEKEEEQLKEEKTMLNGQLQLLKRLVDTLI</sequence>
<evidence type="ECO:0000256" key="2">
    <source>
        <dbReference type="SAM" id="MobiDB-lite"/>
    </source>
</evidence>
<feature type="compositionally biased region" description="Basic residues" evidence="2">
    <location>
        <begin position="198"/>
        <end position="212"/>
    </location>
</feature>
<dbReference type="OrthoDB" id="3542681at2759"/>
<keyword evidence="1" id="KW-0175">Coiled coil</keyword>